<dbReference type="PANTHER" id="PTHR30146:SF148">
    <property type="entry name" value="HTH-TYPE TRANSCRIPTIONAL REPRESSOR PURR-RELATED"/>
    <property type="match status" value="1"/>
</dbReference>
<evidence type="ECO:0000313" key="9">
    <source>
        <dbReference type="Proteomes" id="UP000321547"/>
    </source>
</evidence>
<dbReference type="GO" id="GO:0003700">
    <property type="term" value="F:DNA-binding transcription factor activity"/>
    <property type="evidence" value="ECO:0007669"/>
    <property type="project" value="TreeGrafter"/>
</dbReference>
<dbReference type="SUPFAM" id="SSF53822">
    <property type="entry name" value="Periplasmic binding protein-like I"/>
    <property type="match status" value="1"/>
</dbReference>
<evidence type="ECO:0000256" key="3">
    <source>
        <dbReference type="ARBA" id="ARBA00023125"/>
    </source>
</evidence>
<sequence>MAVTIYDIAKATGFSITTVSKVLNNYPDVGKKTREKILKTVDEMGYFPSSYARTLTTKKSYTLGVIYMESLGIGLKHSFFNAIIQAFKQVVELEGYDLLFIANKIGDEKKSYLDHFKYRGVDGVVVFSSENDDDELEKVIQSDLPSVIIDLDSTDTNVIYSDNYRGIEMALKYFLELGHTKIAHIAGHQNTFSGIERMKGFLKATKQLGIQIPPSYIVNGGFFSIEGGKEAMQQLLVLNDRPTAVFASSDTMAFGAMKAIQEAGLRVPEDISIIGYDNVEWSDYVTPRLTTVKQDVDKIGADAARILMGSINGEKTAYTKEVVPVSLIKRDSCSEL</sequence>
<dbReference type="Gene3D" id="1.10.260.40">
    <property type="entry name" value="lambda repressor-like DNA-binding domains"/>
    <property type="match status" value="1"/>
</dbReference>
<dbReference type="InterPro" id="IPR028082">
    <property type="entry name" value="Peripla_BP_I"/>
</dbReference>
<dbReference type="Proteomes" id="UP000242243">
    <property type="component" value="Unassembled WGS sequence"/>
</dbReference>
<keyword evidence="3" id="KW-0238">DNA-binding</keyword>
<evidence type="ECO:0000256" key="2">
    <source>
        <dbReference type="ARBA" id="ARBA00023015"/>
    </source>
</evidence>
<dbReference type="InterPro" id="IPR000843">
    <property type="entry name" value="HTH_LacI"/>
</dbReference>
<proteinExistence type="predicted"/>
<dbReference type="PROSITE" id="PS50932">
    <property type="entry name" value="HTH_LACI_2"/>
    <property type="match status" value="1"/>
</dbReference>
<evidence type="ECO:0000256" key="4">
    <source>
        <dbReference type="ARBA" id="ARBA00023163"/>
    </source>
</evidence>
<evidence type="ECO:0000259" key="5">
    <source>
        <dbReference type="PROSITE" id="PS50932"/>
    </source>
</evidence>
<dbReference type="SMART" id="SM00354">
    <property type="entry name" value="HTH_LACI"/>
    <property type="match status" value="1"/>
</dbReference>
<dbReference type="EMBL" id="BJWI01000057">
    <property type="protein sequence ID" value="GEM02754.1"/>
    <property type="molecule type" value="Genomic_DNA"/>
</dbReference>
<evidence type="ECO:0000256" key="1">
    <source>
        <dbReference type="ARBA" id="ARBA00022491"/>
    </source>
</evidence>
<feature type="domain" description="HTH lacI-type" evidence="5">
    <location>
        <begin position="3"/>
        <end position="57"/>
    </location>
</feature>
<dbReference type="SUPFAM" id="SSF47413">
    <property type="entry name" value="lambda repressor-like DNA-binding domains"/>
    <property type="match status" value="1"/>
</dbReference>
<gene>
    <name evidence="6" type="ORF">HHA03_22860</name>
    <name evidence="7" type="ORF">SAMN05421839_1447</name>
</gene>
<dbReference type="CDD" id="cd01392">
    <property type="entry name" value="HTH_LacI"/>
    <property type="match status" value="1"/>
</dbReference>
<dbReference type="RefSeq" id="WP_089833597.1">
    <property type="nucleotide sequence ID" value="NZ_BJWI01000057.1"/>
</dbReference>
<dbReference type="GO" id="GO:0000976">
    <property type="term" value="F:transcription cis-regulatory region binding"/>
    <property type="evidence" value="ECO:0007669"/>
    <property type="project" value="TreeGrafter"/>
</dbReference>
<evidence type="ECO:0000313" key="8">
    <source>
        <dbReference type="Proteomes" id="UP000242243"/>
    </source>
</evidence>
<keyword evidence="1" id="KW-0678">Repressor</keyword>
<protein>
    <submittedName>
        <fullName evidence="7">LacI family transcriptional regulator</fullName>
    </submittedName>
</protein>
<dbReference type="Gene3D" id="3.40.50.2300">
    <property type="match status" value="2"/>
</dbReference>
<evidence type="ECO:0000313" key="7">
    <source>
        <dbReference type="EMBL" id="SFP69740.1"/>
    </source>
</evidence>
<dbReference type="PANTHER" id="PTHR30146">
    <property type="entry name" value="LACI-RELATED TRANSCRIPTIONAL REPRESSOR"/>
    <property type="match status" value="1"/>
</dbReference>
<dbReference type="AlphaFoldDB" id="A0A1I5SGA3"/>
<dbReference type="InterPro" id="IPR010982">
    <property type="entry name" value="Lambda_DNA-bd_dom_sf"/>
</dbReference>
<dbReference type="InterPro" id="IPR046335">
    <property type="entry name" value="LacI/GalR-like_sensor"/>
</dbReference>
<reference evidence="7 8" key="1">
    <citation type="submission" date="2016-10" db="EMBL/GenBank/DDBJ databases">
        <authorList>
            <person name="de Groot N.N."/>
        </authorList>
    </citation>
    <scope>NUCLEOTIDE SEQUENCE [LARGE SCALE GENOMIC DNA]</scope>
    <source>
        <strain evidence="7 8">DSM 17073</strain>
    </source>
</reference>
<keyword evidence="4" id="KW-0804">Transcription</keyword>
<evidence type="ECO:0000313" key="6">
    <source>
        <dbReference type="EMBL" id="GEM02754.1"/>
    </source>
</evidence>
<dbReference type="CDD" id="cd06267">
    <property type="entry name" value="PBP1_LacI_sugar_binding-like"/>
    <property type="match status" value="1"/>
</dbReference>
<accession>A0A1I5SGA3</accession>
<name>A0A1I5SGA3_9BACI</name>
<organism evidence="7 8">
    <name type="scientific">Halolactibacillus halophilus</name>
    <dbReference type="NCBI Taxonomy" id="306540"/>
    <lineage>
        <taxon>Bacteria</taxon>
        <taxon>Bacillati</taxon>
        <taxon>Bacillota</taxon>
        <taxon>Bacilli</taxon>
        <taxon>Bacillales</taxon>
        <taxon>Bacillaceae</taxon>
        <taxon>Halolactibacillus</taxon>
    </lineage>
</organism>
<keyword evidence="9" id="KW-1185">Reference proteome</keyword>
<dbReference type="EMBL" id="FOXC01000044">
    <property type="protein sequence ID" value="SFP69740.1"/>
    <property type="molecule type" value="Genomic_DNA"/>
</dbReference>
<dbReference type="OrthoDB" id="9775106at2"/>
<dbReference type="Pfam" id="PF00356">
    <property type="entry name" value="LacI"/>
    <property type="match status" value="1"/>
</dbReference>
<keyword evidence="2" id="KW-0805">Transcription regulation</keyword>
<dbReference type="STRING" id="306540.SAMN05421839_1447"/>
<reference evidence="6 9" key="2">
    <citation type="submission" date="2019-07" db="EMBL/GenBank/DDBJ databases">
        <title>Whole genome shotgun sequence of Halolactibacillus halophilus NBRC 100868.</title>
        <authorList>
            <person name="Hosoyama A."/>
            <person name="Uohara A."/>
            <person name="Ohji S."/>
            <person name="Ichikawa N."/>
        </authorList>
    </citation>
    <scope>NUCLEOTIDE SEQUENCE [LARGE SCALE GENOMIC DNA]</scope>
    <source>
        <strain evidence="6 9">NBRC 100868</strain>
    </source>
</reference>
<dbReference type="Proteomes" id="UP000321547">
    <property type="component" value="Unassembled WGS sequence"/>
</dbReference>
<dbReference type="Pfam" id="PF13377">
    <property type="entry name" value="Peripla_BP_3"/>
    <property type="match status" value="1"/>
</dbReference>